<protein>
    <recommendedName>
        <fullName evidence="5">DUF3153 domain-containing protein</fullName>
    </recommendedName>
</protein>
<dbReference type="KEGG" id="pbj:VN24_07500"/>
<keyword evidence="1" id="KW-0472">Membrane</keyword>
<dbReference type="HOGENOM" id="CLU_1141698_0_0_9"/>
<evidence type="ECO:0000256" key="2">
    <source>
        <dbReference type="SAM" id="SignalP"/>
    </source>
</evidence>
<keyword evidence="1" id="KW-1133">Transmembrane helix</keyword>
<dbReference type="PATRIC" id="fig|1126833.4.peg.1646"/>
<evidence type="ECO:0000313" key="4">
    <source>
        <dbReference type="Proteomes" id="UP000032633"/>
    </source>
</evidence>
<keyword evidence="1" id="KW-0812">Transmembrane</keyword>
<reference evidence="4" key="2">
    <citation type="submission" date="2015-03" db="EMBL/GenBank/DDBJ databases">
        <title>Genome sequence of Paenibacillus beijingensis strain DSM 24997T.</title>
        <authorList>
            <person name="Kwak Y."/>
            <person name="Shin J.-H."/>
        </authorList>
    </citation>
    <scope>NUCLEOTIDE SEQUENCE [LARGE SCALE GENOMIC DNA]</scope>
    <source>
        <strain evidence="4">DSM 24997</strain>
    </source>
</reference>
<dbReference type="Proteomes" id="UP000032633">
    <property type="component" value="Chromosome"/>
</dbReference>
<evidence type="ECO:0008006" key="5">
    <source>
        <dbReference type="Google" id="ProtNLM"/>
    </source>
</evidence>
<feature type="transmembrane region" description="Helical" evidence="1">
    <location>
        <begin position="213"/>
        <end position="233"/>
    </location>
</feature>
<accession>A0A0D5NGQ0</accession>
<dbReference type="RefSeq" id="WP_045669881.1">
    <property type="nucleotide sequence ID" value="NZ_CP011058.1"/>
</dbReference>
<keyword evidence="4" id="KW-1185">Reference proteome</keyword>
<dbReference type="PROSITE" id="PS51257">
    <property type="entry name" value="PROKAR_LIPOPROTEIN"/>
    <property type="match status" value="1"/>
</dbReference>
<name>A0A0D5NGQ0_9BACL</name>
<organism evidence="3 4">
    <name type="scientific">Paenibacillus beijingensis</name>
    <dbReference type="NCBI Taxonomy" id="1126833"/>
    <lineage>
        <taxon>Bacteria</taxon>
        <taxon>Bacillati</taxon>
        <taxon>Bacillota</taxon>
        <taxon>Bacilli</taxon>
        <taxon>Bacillales</taxon>
        <taxon>Paenibacillaceae</taxon>
        <taxon>Paenibacillus</taxon>
    </lineage>
</organism>
<gene>
    <name evidence="3" type="ORF">VN24_07500</name>
</gene>
<dbReference type="STRING" id="1126833.VN24_07500"/>
<feature type="signal peptide" evidence="2">
    <location>
        <begin position="1"/>
        <end position="27"/>
    </location>
</feature>
<feature type="chain" id="PRO_5002296442" description="DUF3153 domain-containing protein" evidence="2">
    <location>
        <begin position="28"/>
        <end position="243"/>
    </location>
</feature>
<dbReference type="OrthoDB" id="2988624at2"/>
<evidence type="ECO:0000313" key="3">
    <source>
        <dbReference type="EMBL" id="AJY74446.1"/>
    </source>
</evidence>
<sequence>MYIPKPVRAFAALIIALFMLTALSACADGEASVTINRNGSADMNVKLLVSSSALEQIGRSDLMSRLIDRLKADGLNAAPLQENGRTGLTVSKHMDPEDFRHNAALPKGVTMSRTSAPGFWTTKEHISVTVDPAAMMPTQASGAVAKLENLSPLLKKFALSGFNFDLKLTLPIKPDSSNADHISGNGRTLTWNIAPLQPNTFDLTVSVPNIRHIAYAGGASLIALIALVVWLIVRVRRRRRKQL</sequence>
<dbReference type="EMBL" id="CP011058">
    <property type="protein sequence ID" value="AJY74446.1"/>
    <property type="molecule type" value="Genomic_DNA"/>
</dbReference>
<keyword evidence="2" id="KW-0732">Signal</keyword>
<reference evidence="3 4" key="1">
    <citation type="journal article" date="2015" name="J. Biotechnol.">
        <title>Complete genome sequence of Paenibacillus beijingensis 7188(T) (=DSM 24997(T)), a novel rhizobacterium from jujube garden soil.</title>
        <authorList>
            <person name="Kwak Y."/>
            <person name="Shin J.H."/>
        </authorList>
    </citation>
    <scope>NUCLEOTIDE SEQUENCE [LARGE SCALE GENOMIC DNA]</scope>
    <source>
        <strain evidence="3 4">DSM 24997</strain>
    </source>
</reference>
<proteinExistence type="predicted"/>
<dbReference type="AlphaFoldDB" id="A0A0D5NGQ0"/>
<evidence type="ECO:0000256" key="1">
    <source>
        <dbReference type="SAM" id="Phobius"/>
    </source>
</evidence>